<dbReference type="PANTHER" id="PTHR34406:SF1">
    <property type="entry name" value="PROTEIN YCEI"/>
    <property type="match status" value="1"/>
</dbReference>
<dbReference type="SUPFAM" id="SSF101874">
    <property type="entry name" value="YceI-like"/>
    <property type="match status" value="1"/>
</dbReference>
<evidence type="ECO:0000313" key="3">
    <source>
        <dbReference type="EMBL" id="SEN63947.1"/>
    </source>
</evidence>
<dbReference type="InterPro" id="IPR007372">
    <property type="entry name" value="Lipid/polyisoprenoid-bd_YceI"/>
</dbReference>
<feature type="chain" id="PRO_5011686023" evidence="1">
    <location>
        <begin position="22"/>
        <end position="196"/>
    </location>
</feature>
<feature type="domain" description="Lipid/polyisoprenoid-binding YceI-like" evidence="2">
    <location>
        <begin position="25"/>
        <end position="189"/>
    </location>
</feature>
<evidence type="ECO:0000259" key="2">
    <source>
        <dbReference type="SMART" id="SM00867"/>
    </source>
</evidence>
<dbReference type="PANTHER" id="PTHR34406">
    <property type="entry name" value="PROTEIN YCEI"/>
    <property type="match status" value="1"/>
</dbReference>
<dbReference type="EMBL" id="FOCM01000005">
    <property type="protein sequence ID" value="SEN63947.1"/>
    <property type="molecule type" value="Genomic_DNA"/>
</dbReference>
<dbReference type="InterPro" id="IPR036761">
    <property type="entry name" value="TTHA0802/YceI-like_sf"/>
</dbReference>
<organism evidence="3 4">
    <name type="scientific">Palleronia pelagia</name>
    <dbReference type="NCBI Taxonomy" id="387096"/>
    <lineage>
        <taxon>Bacteria</taxon>
        <taxon>Pseudomonadati</taxon>
        <taxon>Pseudomonadota</taxon>
        <taxon>Alphaproteobacteria</taxon>
        <taxon>Rhodobacterales</taxon>
        <taxon>Roseobacteraceae</taxon>
        <taxon>Palleronia</taxon>
    </lineage>
</organism>
<dbReference type="Gene3D" id="2.40.128.110">
    <property type="entry name" value="Lipid/polyisoprenoid-binding, YceI-like"/>
    <property type="match status" value="1"/>
</dbReference>
<evidence type="ECO:0000256" key="1">
    <source>
        <dbReference type="SAM" id="SignalP"/>
    </source>
</evidence>
<sequence length="196" mass="21207">MTRLLTTTALALGLAAPAAIAEPVAYELDSSHSQILFSYEHLGFSTTWGMFSGFEGDIQFDQEDPANSSVEVSFPVRSMFTGWEGRFEHFMSDDFFGAEEGDMVTFTSTGIEVTGDSTANITGDLSMNGVTREVVLEATLNQAGEHPMEGKPWAGFDATTTILRSDYNVGMFAPYVSDEVQVHISIEAMQAEGTAS</sequence>
<dbReference type="RefSeq" id="WP_091845729.1">
    <property type="nucleotide sequence ID" value="NZ_FOCM01000005.1"/>
</dbReference>
<accession>A0A1H8I702</accession>
<dbReference type="AlphaFoldDB" id="A0A1H8I702"/>
<protein>
    <submittedName>
        <fullName evidence="3">Polyisoprenoid-binding protein YceI</fullName>
    </submittedName>
</protein>
<name>A0A1H8I702_9RHOB</name>
<dbReference type="Pfam" id="PF04264">
    <property type="entry name" value="YceI"/>
    <property type="match status" value="1"/>
</dbReference>
<evidence type="ECO:0000313" key="4">
    <source>
        <dbReference type="Proteomes" id="UP000199372"/>
    </source>
</evidence>
<keyword evidence="4" id="KW-1185">Reference proteome</keyword>
<dbReference type="OrthoDB" id="9811006at2"/>
<dbReference type="Proteomes" id="UP000199372">
    <property type="component" value="Unassembled WGS sequence"/>
</dbReference>
<feature type="signal peptide" evidence="1">
    <location>
        <begin position="1"/>
        <end position="21"/>
    </location>
</feature>
<proteinExistence type="predicted"/>
<dbReference type="SMART" id="SM00867">
    <property type="entry name" value="YceI"/>
    <property type="match status" value="1"/>
</dbReference>
<gene>
    <name evidence="3" type="ORF">SAMN04488011_105117</name>
</gene>
<keyword evidence="1" id="KW-0732">Signal</keyword>
<reference evidence="4" key="1">
    <citation type="submission" date="2016-10" db="EMBL/GenBank/DDBJ databases">
        <authorList>
            <person name="Varghese N."/>
            <person name="Submissions S."/>
        </authorList>
    </citation>
    <scope>NUCLEOTIDE SEQUENCE [LARGE SCALE GENOMIC DNA]</scope>
    <source>
        <strain evidence="4">DSM 26893</strain>
    </source>
</reference>